<keyword evidence="2" id="KW-0378">Hydrolase</keyword>
<dbReference type="PANTHER" id="PTHR43798">
    <property type="entry name" value="MONOACYLGLYCEROL LIPASE"/>
    <property type="match status" value="1"/>
</dbReference>
<evidence type="ECO:0000313" key="2">
    <source>
        <dbReference type="EMBL" id="MFC4269386.1"/>
    </source>
</evidence>
<feature type="domain" description="AB hydrolase-1" evidence="1">
    <location>
        <begin position="35"/>
        <end position="277"/>
    </location>
</feature>
<reference evidence="3" key="1">
    <citation type="journal article" date="2019" name="Int. J. Syst. Evol. Microbiol.">
        <title>The Global Catalogue of Microorganisms (GCM) 10K type strain sequencing project: providing services to taxonomists for standard genome sequencing and annotation.</title>
        <authorList>
            <consortium name="The Broad Institute Genomics Platform"/>
            <consortium name="The Broad Institute Genome Sequencing Center for Infectious Disease"/>
            <person name="Wu L."/>
            <person name="Ma J."/>
        </authorList>
    </citation>
    <scope>NUCLEOTIDE SEQUENCE [LARGE SCALE GENOMIC DNA]</scope>
    <source>
        <strain evidence="3">CECT 8655</strain>
    </source>
</reference>
<dbReference type="PRINTS" id="PR00412">
    <property type="entry name" value="EPOXHYDRLASE"/>
</dbReference>
<gene>
    <name evidence="2" type="ORF">ACFOWD_10745</name>
</gene>
<organism evidence="2 3">
    <name type="scientific">Polaribacter marinivivus</name>
    <dbReference type="NCBI Taxonomy" id="1524260"/>
    <lineage>
        <taxon>Bacteria</taxon>
        <taxon>Pseudomonadati</taxon>
        <taxon>Bacteroidota</taxon>
        <taxon>Flavobacteriia</taxon>
        <taxon>Flavobacteriales</taxon>
        <taxon>Flavobacteriaceae</taxon>
    </lineage>
</organism>
<dbReference type="InterPro" id="IPR050266">
    <property type="entry name" value="AB_hydrolase_sf"/>
</dbReference>
<dbReference type="Proteomes" id="UP001595826">
    <property type="component" value="Unassembled WGS sequence"/>
</dbReference>
<evidence type="ECO:0000259" key="1">
    <source>
        <dbReference type="Pfam" id="PF00561"/>
    </source>
</evidence>
<dbReference type="InterPro" id="IPR000639">
    <property type="entry name" value="Epox_hydrolase-like"/>
</dbReference>
<dbReference type="InterPro" id="IPR000073">
    <property type="entry name" value="AB_hydrolase_1"/>
</dbReference>
<dbReference type="RefSeq" id="WP_377410456.1">
    <property type="nucleotide sequence ID" value="NZ_JBHSCY010000002.1"/>
</dbReference>
<accession>A0ABV8RAK2</accession>
<evidence type="ECO:0000313" key="3">
    <source>
        <dbReference type="Proteomes" id="UP001595826"/>
    </source>
</evidence>
<protein>
    <submittedName>
        <fullName evidence="2">Alpha/beta fold hydrolase</fullName>
    </submittedName>
</protein>
<comment type="caution">
    <text evidence="2">The sequence shown here is derived from an EMBL/GenBank/DDBJ whole genome shotgun (WGS) entry which is preliminary data.</text>
</comment>
<proteinExistence type="predicted"/>
<dbReference type="SUPFAM" id="SSF53474">
    <property type="entry name" value="alpha/beta-Hydrolases"/>
    <property type="match status" value="1"/>
</dbReference>
<dbReference type="Gene3D" id="3.40.50.1820">
    <property type="entry name" value="alpha/beta hydrolase"/>
    <property type="match status" value="1"/>
</dbReference>
<dbReference type="GO" id="GO:0016787">
    <property type="term" value="F:hydrolase activity"/>
    <property type="evidence" value="ECO:0007669"/>
    <property type="project" value="UniProtKB-KW"/>
</dbReference>
<dbReference type="PANTHER" id="PTHR43798:SF33">
    <property type="entry name" value="HYDROLASE, PUTATIVE (AFU_ORTHOLOGUE AFUA_2G14860)-RELATED"/>
    <property type="match status" value="1"/>
</dbReference>
<name>A0ABV8RAK2_9FLAO</name>
<dbReference type="InterPro" id="IPR029058">
    <property type="entry name" value="AB_hydrolase_fold"/>
</dbReference>
<keyword evidence="3" id="KW-1185">Reference proteome</keyword>
<dbReference type="Pfam" id="PF00561">
    <property type="entry name" value="Abhydrolase_1"/>
    <property type="match status" value="1"/>
</dbReference>
<sequence length="288" mass="34103">MTSKNWEKLGKYTKVFNRTIFMIDSENQSDSKKETLVILHGYPTSSFDYHKVLPQLAKKYRVILHDHLGFGFSEKPLDFSYSLIEQADIALQLWKQLGLKKVVLLAHDYGTSVCTEIIARHNKQQIHLQIDKLILSNGSIHIEFSKLRTIQKLLKNKYTGKWVARLTNYPIFKRNMRNVYFDKTKVTDEELKEMWLQLEYNNGRNVIHLLTNYINERYYFWYRWVGALKETSINTTIIWAENDPIAIPKIAELLHKEISDNKIFWMKNCGHFLMLEQPKEWSSLVLKA</sequence>
<dbReference type="EMBL" id="JBHSCY010000002">
    <property type="protein sequence ID" value="MFC4269386.1"/>
    <property type="molecule type" value="Genomic_DNA"/>
</dbReference>